<dbReference type="WBParaSite" id="scf7180000419034.g3273">
    <property type="protein sequence ID" value="scf7180000419034.g3273"/>
    <property type="gene ID" value="scf7180000419034.g3273"/>
</dbReference>
<dbReference type="AlphaFoldDB" id="A0A915NNV7"/>
<evidence type="ECO:0000256" key="1">
    <source>
        <dbReference type="SAM" id="SignalP"/>
    </source>
</evidence>
<name>A0A915NNV7_9BILA</name>
<accession>A0A915NNV7</accession>
<protein>
    <submittedName>
        <fullName evidence="3">Uncharacterized protein</fullName>
    </submittedName>
</protein>
<reference evidence="3" key="1">
    <citation type="submission" date="2022-11" db="UniProtKB">
        <authorList>
            <consortium name="WormBaseParasite"/>
        </authorList>
    </citation>
    <scope>IDENTIFICATION</scope>
</reference>
<dbReference type="SMART" id="SM00029">
    <property type="entry name" value="GASTRIN"/>
    <property type="match status" value="3"/>
</dbReference>
<proteinExistence type="predicted"/>
<keyword evidence="2" id="KW-1185">Reference proteome</keyword>
<organism evidence="2 3">
    <name type="scientific">Meloidogyne floridensis</name>
    <dbReference type="NCBI Taxonomy" id="298350"/>
    <lineage>
        <taxon>Eukaryota</taxon>
        <taxon>Metazoa</taxon>
        <taxon>Ecdysozoa</taxon>
        <taxon>Nematoda</taxon>
        <taxon>Chromadorea</taxon>
        <taxon>Rhabditida</taxon>
        <taxon>Tylenchina</taxon>
        <taxon>Tylenchomorpha</taxon>
        <taxon>Tylenchoidea</taxon>
        <taxon>Meloidogynidae</taxon>
        <taxon>Meloidogyninae</taxon>
        <taxon>Meloidogyne</taxon>
    </lineage>
</organism>
<feature type="signal peptide" evidence="1">
    <location>
        <begin position="1"/>
        <end position="21"/>
    </location>
</feature>
<sequence>MLISIILTFLLLINNECQVSASQEEQQQFSRQVRPYSERAANQNLLDGSMSMDEFDNTDPFYRAARENGVKWMRFGKRVPQQSKWMRFGKRHDRDHEKKSGFQDRTLSRIARASLLRLYTLSQRAPSSGKWMRFGKRNSEFMEEK</sequence>
<dbReference type="Proteomes" id="UP000887560">
    <property type="component" value="Unplaced"/>
</dbReference>
<feature type="chain" id="PRO_5037780180" evidence="1">
    <location>
        <begin position="22"/>
        <end position="145"/>
    </location>
</feature>
<evidence type="ECO:0000313" key="2">
    <source>
        <dbReference type="Proteomes" id="UP000887560"/>
    </source>
</evidence>
<keyword evidence="1" id="KW-0732">Signal</keyword>
<evidence type="ECO:0000313" key="3">
    <source>
        <dbReference type="WBParaSite" id="scf7180000419034.g3273"/>
    </source>
</evidence>